<feature type="region of interest" description="Disordered" evidence="1">
    <location>
        <begin position="1"/>
        <end position="55"/>
    </location>
</feature>
<reference evidence="2 3" key="1">
    <citation type="submission" date="2019-01" db="EMBL/GenBank/DDBJ databases">
        <title>Intercellular communication is required for trap formation in the nematode-trapping fungus Duddingtonia flagrans.</title>
        <authorList>
            <person name="Youssar L."/>
            <person name="Wernet V."/>
            <person name="Hensel N."/>
            <person name="Hildebrandt H.-G."/>
            <person name="Fischer R."/>
        </authorList>
    </citation>
    <scope>NUCLEOTIDE SEQUENCE [LARGE SCALE GENOMIC DNA]</scope>
    <source>
        <strain evidence="2 3">CBS H-5679</strain>
    </source>
</reference>
<gene>
    <name evidence="2" type="ORF">DFL_003744</name>
</gene>
<accession>A0A437A2S6</accession>
<keyword evidence="3" id="KW-1185">Reference proteome</keyword>
<organism evidence="2 3">
    <name type="scientific">Arthrobotrys flagrans</name>
    <name type="common">Nematode-trapping fungus</name>
    <name type="synonym">Trichothecium flagrans</name>
    <dbReference type="NCBI Taxonomy" id="97331"/>
    <lineage>
        <taxon>Eukaryota</taxon>
        <taxon>Fungi</taxon>
        <taxon>Dikarya</taxon>
        <taxon>Ascomycota</taxon>
        <taxon>Pezizomycotina</taxon>
        <taxon>Orbiliomycetes</taxon>
        <taxon>Orbiliales</taxon>
        <taxon>Orbiliaceae</taxon>
        <taxon>Arthrobotrys</taxon>
    </lineage>
</organism>
<dbReference type="GeneID" id="93586055"/>
<name>A0A437A2S6_ARTFL</name>
<evidence type="ECO:0000313" key="3">
    <source>
        <dbReference type="Proteomes" id="UP000283090"/>
    </source>
</evidence>
<sequence>MSTTKSSSRIKIKQQKEASNSGFADLASGEDVSVGNASGPFETLPSDGPSTFSLNRRRPALLPVETHYNNGFIATRLNLTKAEFDHIIAVIKEAFSLNPQLWGKPIGCQNHNGAPSSQTT</sequence>
<dbReference type="Proteomes" id="UP000283090">
    <property type="component" value="Unassembled WGS sequence"/>
</dbReference>
<dbReference type="AlphaFoldDB" id="A0A437A2S6"/>
<dbReference type="VEuPathDB" id="FungiDB:DFL_003744"/>
<evidence type="ECO:0000313" key="2">
    <source>
        <dbReference type="EMBL" id="RVD85421.1"/>
    </source>
</evidence>
<dbReference type="EMBL" id="SAEB01000006">
    <property type="protein sequence ID" value="RVD85421.1"/>
    <property type="molecule type" value="Genomic_DNA"/>
</dbReference>
<evidence type="ECO:0000256" key="1">
    <source>
        <dbReference type="SAM" id="MobiDB-lite"/>
    </source>
</evidence>
<comment type="caution">
    <text evidence="2">The sequence shown here is derived from an EMBL/GenBank/DDBJ whole genome shotgun (WGS) entry which is preliminary data.</text>
</comment>
<dbReference type="RefSeq" id="XP_067490965.1">
    <property type="nucleotide sequence ID" value="XM_067632725.1"/>
</dbReference>
<proteinExistence type="predicted"/>
<protein>
    <submittedName>
        <fullName evidence="2">Uncharacterized protein</fullName>
    </submittedName>
</protein>